<dbReference type="RefSeq" id="XP_060441868.1">
    <property type="nucleotide sequence ID" value="XM_060592740.1"/>
</dbReference>
<dbReference type="AlphaFoldDB" id="A0AAI9ZKD0"/>
<dbReference type="SUPFAM" id="SSF54427">
    <property type="entry name" value="NTF2-like"/>
    <property type="match status" value="1"/>
</dbReference>
<protein>
    <submittedName>
        <fullName evidence="1">Uncharacterized protein</fullName>
    </submittedName>
</protein>
<reference evidence="1" key="1">
    <citation type="submission" date="2021-06" db="EMBL/GenBank/DDBJ databases">
        <title>Comparative genomics, transcriptomics and evolutionary studies reveal genomic signatures of adaptation to plant cell wall in hemibiotrophic fungi.</title>
        <authorList>
            <consortium name="DOE Joint Genome Institute"/>
            <person name="Baroncelli R."/>
            <person name="Diaz J.F."/>
            <person name="Benocci T."/>
            <person name="Peng M."/>
            <person name="Battaglia E."/>
            <person name="Haridas S."/>
            <person name="Andreopoulos W."/>
            <person name="Labutti K."/>
            <person name="Pangilinan J."/>
            <person name="Floch G.L."/>
            <person name="Makela M.R."/>
            <person name="Henrissat B."/>
            <person name="Grigoriev I.V."/>
            <person name="Crouch J.A."/>
            <person name="De Vries R.P."/>
            <person name="Sukno S.A."/>
            <person name="Thon M.R."/>
        </authorList>
    </citation>
    <scope>NUCLEOTIDE SEQUENCE</scope>
    <source>
        <strain evidence="1">CBS 102054</strain>
    </source>
</reference>
<comment type="caution">
    <text evidence="1">The sequence shown here is derived from an EMBL/GenBank/DDBJ whole genome shotgun (WGS) entry which is preliminary data.</text>
</comment>
<dbReference type="EMBL" id="JAHMHQ010000018">
    <property type="protein sequence ID" value="KAK1633261.1"/>
    <property type="molecule type" value="Genomic_DNA"/>
</dbReference>
<keyword evidence="2" id="KW-1185">Reference proteome</keyword>
<accession>A0AAI9ZKD0</accession>
<organism evidence="1 2">
    <name type="scientific">Colletotrichum phormii</name>
    <dbReference type="NCBI Taxonomy" id="359342"/>
    <lineage>
        <taxon>Eukaryota</taxon>
        <taxon>Fungi</taxon>
        <taxon>Dikarya</taxon>
        <taxon>Ascomycota</taxon>
        <taxon>Pezizomycotina</taxon>
        <taxon>Sordariomycetes</taxon>
        <taxon>Hypocreomycetidae</taxon>
        <taxon>Glomerellales</taxon>
        <taxon>Glomerellaceae</taxon>
        <taxon>Colletotrichum</taxon>
        <taxon>Colletotrichum acutatum species complex</taxon>
    </lineage>
</organism>
<gene>
    <name evidence="1" type="ORF">BDP81DRAFT_452367</name>
</gene>
<proteinExistence type="predicted"/>
<evidence type="ECO:0000313" key="2">
    <source>
        <dbReference type="Proteomes" id="UP001243989"/>
    </source>
</evidence>
<dbReference type="Proteomes" id="UP001243989">
    <property type="component" value="Unassembled WGS sequence"/>
</dbReference>
<evidence type="ECO:0000313" key="1">
    <source>
        <dbReference type="EMBL" id="KAK1633261.1"/>
    </source>
</evidence>
<name>A0AAI9ZKD0_9PEZI</name>
<dbReference type="InterPro" id="IPR032710">
    <property type="entry name" value="NTF2-like_dom_sf"/>
</dbReference>
<dbReference type="GeneID" id="85477602"/>
<sequence length="290" mass="33135">MADDAAATGENELPKKKNLARYARKSLLNFCRVHLLAQNDSTSSDKFARHICSSSSNPAKSRVLQSLLKLRKKDPIGLVSAFNDSSVMDPVQNVLRFWSLCNAENEQWFLQMLTTQFEPLIDNINSGRLHGSWEWLTDNATLTTSIGLPRYTGTTFEGIEAINDHLASQYNSEPRMEFVPLLITYGQGHIACHAWYRPSDEEVLSNHPGHNLLVTADLNDHKRLVRMEFREYTIWGQETYPERVDNCRACREIASEKRSILMEEDTDESSGDEIELGFWSDPFWTGNHNH</sequence>